<dbReference type="InterPro" id="IPR009628">
    <property type="entry name" value="Phage_tape_measure_N"/>
</dbReference>
<sequence>MSDVVGKATLEFGADNSGVKTAVQEVGREVNGMASVAAAAAVKASGSLQGIGAAAEGAAQKLTSSQQRARQSLERLANTLGRSRSEVAEYRAQAAGLPRDVYEPLVAKIREAEAAMGGLSAGQRAVAASGAQAAQSEAQTAARYRDIGQAAVERAAALQRQVEQARAAAIAERDLSAATTGSARGQGAGVLAGQNRGFQELTRDINEVNAALAAIERGAGSQSAIQAQTDKLVSLWSQGRITAEQYGAAVKRLDASEAALARSSAQAAAQGDRFIAGLREQAETAGMTARQLLEYRAAQLGVGDRAGPLIARLAQVNKNLDGTGISARQTAAAMRMIPAQMTDVVTQLAGGQNPFLIMIQQGGQLKDSFGGIGPMFRALLGMVTPFSLAVGGVGAALALVGTALYKGTSETHEFSNSLILTGNYAGQTTQSLVDMSRRVGQAESTVGRSAEVLNNLVASGRVAGTSLETVAGAIVNMSETGARSVDDLVAEFVRLGESPSQAIAKINESMHFLDAATYERIRALEQQGQKEQAAALAQATLADATNRAADRVRESAGTLERGWRSLGLAARQAWDAMLNIGRPTPVAELKAQAEYLKKTIAELETAGTDADPSAGNARDRRRAARQLAALPGLREQYAALSDEIARLDKQAAEAADEGQKAQAVQARIAAEERLREMKKSTRDRAQIRADEIKQMRADAALAGWTEKQIADAERQISDKYKDQKGAGYKDDIGARRLADLRQQEASLAAQLVGERKLTDAGKARVEFEQEIADLKDKKILTADQKSLLANQDAIRAQLVKNEGLAKELAAKQAMLKMDERAAQIQQAIASSAESRHEQYDRQLGSAGLGQVARQRVEAENSVRAEFKRYQDQLAKATPKDQLGSARFKEEQGKIRDALHVALTDQQNYYAQLDKLNGDWRNGVRESFSDYAESAANMAQQAQGVFSGAFRGMEDALARFVTTGKASFKDLATSILSDLARISARQAIVGAIGSITTAFSGGALAGIGSATASDVANATARSGGGLMFLADGGYTGDGGKYEPAGIVHKGEYVLNAAATSRIGREALDAMNAGATLRLSGSDAGFTRPLMSPVMSAAPEKLPKITINNNGTPQDYSVERLTRDDVVLIARDQVFSQGPQMLESQLGRANSRGARAMTKNFKTERKR</sequence>
<feature type="domain" description="Bacteriophage tail tape measure C-terminal" evidence="4">
    <location>
        <begin position="917"/>
        <end position="991"/>
    </location>
</feature>
<evidence type="ECO:0000313" key="5">
    <source>
        <dbReference type="EMBL" id="CAB3889673.1"/>
    </source>
</evidence>
<organism evidence="5 6">
    <name type="scientific">Achromobacter piechaudii</name>
    <dbReference type="NCBI Taxonomy" id="72556"/>
    <lineage>
        <taxon>Bacteria</taxon>
        <taxon>Pseudomonadati</taxon>
        <taxon>Pseudomonadota</taxon>
        <taxon>Betaproteobacteria</taxon>
        <taxon>Burkholderiales</taxon>
        <taxon>Alcaligenaceae</taxon>
        <taxon>Achromobacter</taxon>
    </lineage>
</organism>
<evidence type="ECO:0000256" key="1">
    <source>
        <dbReference type="SAM" id="Coils"/>
    </source>
</evidence>
<evidence type="ECO:0000256" key="2">
    <source>
        <dbReference type="SAM" id="MobiDB-lite"/>
    </source>
</evidence>
<dbReference type="Proteomes" id="UP000494105">
    <property type="component" value="Unassembled WGS sequence"/>
</dbReference>
<dbReference type="AlphaFoldDB" id="A0A6S7DDM2"/>
<evidence type="ECO:0000259" key="3">
    <source>
        <dbReference type="Pfam" id="PF06791"/>
    </source>
</evidence>
<dbReference type="EMBL" id="CADILD010000002">
    <property type="protein sequence ID" value="CAB3889673.1"/>
    <property type="molecule type" value="Genomic_DNA"/>
</dbReference>
<evidence type="ECO:0000313" key="6">
    <source>
        <dbReference type="Proteomes" id="UP000494105"/>
    </source>
</evidence>
<evidence type="ECO:0000259" key="4">
    <source>
        <dbReference type="Pfam" id="PF09718"/>
    </source>
</evidence>
<dbReference type="NCBIfam" id="TIGR01541">
    <property type="entry name" value="tape_meas_lam_C"/>
    <property type="match status" value="1"/>
</dbReference>
<dbReference type="Pfam" id="PF06791">
    <property type="entry name" value="TMP_2"/>
    <property type="match status" value="1"/>
</dbReference>
<accession>A0A6S7DDM2</accession>
<dbReference type="Pfam" id="PF09718">
    <property type="entry name" value="Tape_meas_lam_C"/>
    <property type="match status" value="1"/>
</dbReference>
<keyword evidence="1" id="KW-0175">Coiled coil</keyword>
<feature type="region of interest" description="Disordered" evidence="2">
    <location>
        <begin position="1145"/>
        <end position="1165"/>
    </location>
</feature>
<dbReference type="Pfam" id="PF24622">
    <property type="entry name" value="TMP_4"/>
    <property type="match status" value="1"/>
</dbReference>
<reference evidence="5 6" key="1">
    <citation type="submission" date="2020-04" db="EMBL/GenBank/DDBJ databases">
        <authorList>
            <person name="De Canck E."/>
        </authorList>
    </citation>
    <scope>NUCLEOTIDE SEQUENCE [LARGE SCALE GENOMIC DNA]</scope>
    <source>
        <strain evidence="5 6">LMG 1861</strain>
    </source>
</reference>
<proteinExistence type="predicted"/>
<dbReference type="InterPro" id="IPR006431">
    <property type="entry name" value="Phage_tape_meas_C"/>
</dbReference>
<feature type="domain" description="Bacteriophage tail tape measure N-terminal" evidence="3">
    <location>
        <begin position="320"/>
        <end position="522"/>
    </location>
</feature>
<name>A0A6S7DDM2_9BURK</name>
<gene>
    <name evidence="5" type="ORF">LMG1861_03734</name>
</gene>
<protein>
    <submittedName>
        <fullName evidence="5">Uncharacterized protein</fullName>
    </submittedName>
</protein>
<feature type="coiled-coil region" evidence="1">
    <location>
        <begin position="630"/>
        <end position="657"/>
    </location>
</feature>
<dbReference type="RefSeq" id="WP_175129161.1">
    <property type="nucleotide sequence ID" value="NZ_CADILD010000002.1"/>
</dbReference>